<feature type="domain" description="MmeI-like N-terminal" evidence="5">
    <location>
        <begin position="2"/>
        <end position="176"/>
    </location>
</feature>
<dbReference type="InterPro" id="IPR002052">
    <property type="entry name" value="DNA_methylase_N6_adenine_CS"/>
</dbReference>
<dbReference type="PANTHER" id="PTHR33841:SF1">
    <property type="entry name" value="DNA METHYLTRANSFERASE A"/>
    <property type="match status" value="1"/>
</dbReference>
<evidence type="ECO:0000259" key="6">
    <source>
        <dbReference type="Pfam" id="PF20465"/>
    </source>
</evidence>
<keyword evidence="10" id="KW-1185">Reference proteome</keyword>
<dbReference type="EMBL" id="QGNA01000003">
    <property type="protein sequence ID" value="PWS36885.1"/>
    <property type="molecule type" value="Genomic_DNA"/>
</dbReference>
<evidence type="ECO:0000256" key="1">
    <source>
        <dbReference type="ARBA" id="ARBA00011900"/>
    </source>
</evidence>
<evidence type="ECO:0000256" key="3">
    <source>
        <dbReference type="ARBA" id="ARBA00022679"/>
    </source>
</evidence>
<evidence type="ECO:0000256" key="2">
    <source>
        <dbReference type="ARBA" id="ARBA00022603"/>
    </source>
</evidence>
<feature type="domain" description="MmeI-like DNA-methyltransferase" evidence="8">
    <location>
        <begin position="366"/>
        <end position="598"/>
    </location>
</feature>
<dbReference type="Proteomes" id="UP000245765">
    <property type="component" value="Unassembled WGS sequence"/>
</dbReference>
<dbReference type="Pfam" id="PF20465">
    <property type="entry name" value="MmeI_hel"/>
    <property type="match status" value="1"/>
</dbReference>
<gene>
    <name evidence="9" type="ORF">DFH01_16620</name>
</gene>
<evidence type="ECO:0000313" key="9">
    <source>
        <dbReference type="EMBL" id="PWS36885.1"/>
    </source>
</evidence>
<evidence type="ECO:0000256" key="4">
    <source>
        <dbReference type="ARBA" id="ARBA00047942"/>
    </source>
</evidence>
<sequence length="954" mass="105320">MTPEQFIAKWQGSALREDQASQSHFNDLCALLDEPTPAAADPKGEWFCFERGANKTTGQRGWADVWKRGHFGWEYKGKRKDLRAAFVQLQQYALALENPPLLVVSDMETIIIRTNWTNAVSETHTVTLEELRDPRRRALLKAVLSDPDRLRPERTRQAITEDAAGKFAELAARLRARGHDPQLVAHFVNRIVFCLFADDVGLLPAGVLDSLLATTRKNPARFPDLAGRLFRAMKDPGGTLDFVEIDWFNGGLFDDDTALPLTAQDIAAVQEAARLDWGEIDPTIFGTLFERGLDPEKRGQLGAHYTDREKISLIINPVIIRPLEREWAEARARIEAIMAAVPKSGVAPAEIARRRERARTQATPIYRAFLDRLRAYRVLDPACGSGNFLYLALMAIKDIELRAGLESEALGLQRQLPEVGPEVLLGIELNAYAAELARISVWIGAIQWARRNAMPQPGNPILKPLNTIECRDAVLNPDGSVADWPKADAIVGNPPFIGDKAMIGALGEDYTARLRKAYAGRVPGAADFVCYWFEKAREQIENGATTRAGLVATNSIRGGANRRVLDRITEQGVIFDAWSDEPWTLDGAAVRVSIVCFGDGNSAGSPSLDGYTVTTIFADLSAGDFDLTTAQPLANNRAIASSGVTKKGAFNIDGDLAHAWLAAPSNPNGRSNAEVLSPWYNGEDVTGRHLNRWIINFGDMPETQATFFVQPFAHVVLHVQPARSKSGSPSERRHWWLLARRAPALFQRLDGLARFIATPEVSKHRVFVWLPKAVTPDKNLVAIARDDDTSFGILHSRFHEAWALRLGTSLEDRPRYTPTTTFETFAFPEGLTPNLPAASYAADARAIRIADAARALVAARDRWLNPPEWVEEVPDVLPHLPPRKIPRDAAAAKQLKTRTLTNLYNRRGTGEGAWLDALHADLDRAVAAAYGWPEDIATDDALAALLALNRARTG</sequence>
<protein>
    <recommendedName>
        <fullName evidence="1">site-specific DNA-methyltransferase (adenine-specific)</fullName>
        <ecNumber evidence="1">2.1.1.72</ecNumber>
    </recommendedName>
</protein>
<dbReference type="Pfam" id="PF20466">
    <property type="entry name" value="MmeI_TRD"/>
    <property type="match status" value="1"/>
</dbReference>
<dbReference type="InterPro" id="IPR046819">
    <property type="entry name" value="MmeI_hel"/>
</dbReference>
<dbReference type="SUPFAM" id="SSF53335">
    <property type="entry name" value="S-adenosyl-L-methionine-dependent methyltransferases"/>
    <property type="match status" value="1"/>
</dbReference>
<feature type="domain" description="MmeI-like target recognition" evidence="7">
    <location>
        <begin position="673"/>
        <end position="829"/>
    </location>
</feature>
<dbReference type="Pfam" id="PF20473">
    <property type="entry name" value="MmeI_Mtase"/>
    <property type="match status" value="1"/>
</dbReference>
<dbReference type="InterPro" id="IPR046817">
    <property type="entry name" value="MmeI_N"/>
</dbReference>
<evidence type="ECO:0000313" key="10">
    <source>
        <dbReference type="Proteomes" id="UP000245765"/>
    </source>
</evidence>
<name>A0A317FDC3_9PROT</name>
<dbReference type="EC" id="2.1.1.72" evidence="1"/>
<dbReference type="Pfam" id="PF20464">
    <property type="entry name" value="MmeI_N"/>
    <property type="match status" value="1"/>
</dbReference>
<dbReference type="InterPro" id="IPR029063">
    <property type="entry name" value="SAM-dependent_MTases_sf"/>
</dbReference>
<comment type="caution">
    <text evidence="9">The sequence shown here is derived from an EMBL/GenBank/DDBJ whole genome shotgun (WGS) entry which is preliminary data.</text>
</comment>
<dbReference type="GO" id="GO:0003676">
    <property type="term" value="F:nucleic acid binding"/>
    <property type="evidence" value="ECO:0007669"/>
    <property type="project" value="InterPro"/>
</dbReference>
<dbReference type="InterPro" id="IPR046816">
    <property type="entry name" value="MmeI_Mtase"/>
</dbReference>
<dbReference type="PROSITE" id="PS00092">
    <property type="entry name" value="N6_MTASE"/>
    <property type="match status" value="1"/>
</dbReference>
<keyword evidence="3 9" id="KW-0808">Transferase</keyword>
<reference evidence="10" key="1">
    <citation type="submission" date="2018-05" db="EMBL/GenBank/DDBJ databases">
        <authorList>
            <person name="Du Z."/>
            <person name="Wang X."/>
        </authorList>
    </citation>
    <scope>NUCLEOTIDE SEQUENCE [LARGE SCALE GENOMIC DNA]</scope>
    <source>
        <strain evidence="10">CQN31</strain>
    </source>
</reference>
<evidence type="ECO:0000259" key="8">
    <source>
        <dbReference type="Pfam" id="PF20473"/>
    </source>
</evidence>
<dbReference type="GO" id="GO:0009007">
    <property type="term" value="F:site-specific DNA-methyltransferase (adenine-specific) activity"/>
    <property type="evidence" value="ECO:0007669"/>
    <property type="project" value="UniProtKB-EC"/>
</dbReference>
<dbReference type="RefSeq" id="WP_109871675.1">
    <property type="nucleotide sequence ID" value="NZ_QGNA01000003.1"/>
</dbReference>
<dbReference type="GO" id="GO:0032259">
    <property type="term" value="P:methylation"/>
    <property type="evidence" value="ECO:0007669"/>
    <property type="project" value="UniProtKB-KW"/>
</dbReference>
<organism evidence="9 10">
    <name type="scientific">Falsiroseomonas bella</name>
    <dbReference type="NCBI Taxonomy" id="2184016"/>
    <lineage>
        <taxon>Bacteria</taxon>
        <taxon>Pseudomonadati</taxon>
        <taxon>Pseudomonadota</taxon>
        <taxon>Alphaproteobacteria</taxon>
        <taxon>Acetobacterales</taxon>
        <taxon>Roseomonadaceae</taxon>
        <taxon>Falsiroseomonas</taxon>
    </lineage>
</organism>
<proteinExistence type="predicted"/>
<dbReference type="AlphaFoldDB" id="A0A317FDC3"/>
<dbReference type="OrthoDB" id="9806213at2"/>
<keyword evidence="2 9" id="KW-0489">Methyltransferase</keyword>
<evidence type="ECO:0000259" key="5">
    <source>
        <dbReference type="Pfam" id="PF20464"/>
    </source>
</evidence>
<dbReference type="InterPro" id="IPR046820">
    <property type="entry name" value="MmeI_TRD"/>
</dbReference>
<dbReference type="PANTHER" id="PTHR33841">
    <property type="entry name" value="DNA METHYLTRANSFERASE YEEA-RELATED"/>
    <property type="match status" value="1"/>
</dbReference>
<feature type="domain" description="MmeI-like helicase spacer" evidence="6">
    <location>
        <begin position="184"/>
        <end position="253"/>
    </location>
</feature>
<evidence type="ECO:0000259" key="7">
    <source>
        <dbReference type="Pfam" id="PF20466"/>
    </source>
</evidence>
<comment type="catalytic activity">
    <reaction evidence="4">
        <text>a 2'-deoxyadenosine in DNA + S-adenosyl-L-methionine = an N(6)-methyl-2'-deoxyadenosine in DNA + S-adenosyl-L-homocysteine + H(+)</text>
        <dbReference type="Rhea" id="RHEA:15197"/>
        <dbReference type="Rhea" id="RHEA-COMP:12418"/>
        <dbReference type="Rhea" id="RHEA-COMP:12419"/>
        <dbReference type="ChEBI" id="CHEBI:15378"/>
        <dbReference type="ChEBI" id="CHEBI:57856"/>
        <dbReference type="ChEBI" id="CHEBI:59789"/>
        <dbReference type="ChEBI" id="CHEBI:90615"/>
        <dbReference type="ChEBI" id="CHEBI:90616"/>
        <dbReference type="EC" id="2.1.1.72"/>
    </reaction>
</comment>
<dbReference type="Gene3D" id="3.40.50.150">
    <property type="entry name" value="Vaccinia Virus protein VP39"/>
    <property type="match status" value="1"/>
</dbReference>
<accession>A0A317FDC3</accession>
<dbReference type="InterPro" id="IPR050953">
    <property type="entry name" value="N4_N6_ade-DNA_methylase"/>
</dbReference>